<gene>
    <name evidence="1" type="ORF">E2C01_099549</name>
</gene>
<dbReference type="Proteomes" id="UP000324222">
    <property type="component" value="Unassembled WGS sequence"/>
</dbReference>
<organism evidence="1 2">
    <name type="scientific">Portunus trituberculatus</name>
    <name type="common">Swimming crab</name>
    <name type="synonym">Neptunus trituberculatus</name>
    <dbReference type="NCBI Taxonomy" id="210409"/>
    <lineage>
        <taxon>Eukaryota</taxon>
        <taxon>Metazoa</taxon>
        <taxon>Ecdysozoa</taxon>
        <taxon>Arthropoda</taxon>
        <taxon>Crustacea</taxon>
        <taxon>Multicrustacea</taxon>
        <taxon>Malacostraca</taxon>
        <taxon>Eumalacostraca</taxon>
        <taxon>Eucarida</taxon>
        <taxon>Decapoda</taxon>
        <taxon>Pleocyemata</taxon>
        <taxon>Brachyura</taxon>
        <taxon>Eubrachyura</taxon>
        <taxon>Portunoidea</taxon>
        <taxon>Portunidae</taxon>
        <taxon>Portuninae</taxon>
        <taxon>Portunus</taxon>
    </lineage>
</organism>
<keyword evidence="2" id="KW-1185">Reference proteome</keyword>
<accession>A0A5B7K447</accession>
<dbReference type="EMBL" id="VSRR010138439">
    <property type="protein sequence ID" value="MPD03891.1"/>
    <property type="molecule type" value="Genomic_DNA"/>
</dbReference>
<dbReference type="AlphaFoldDB" id="A0A5B7K447"/>
<proteinExistence type="predicted"/>
<evidence type="ECO:0000313" key="1">
    <source>
        <dbReference type="EMBL" id="MPD03891.1"/>
    </source>
</evidence>
<protein>
    <submittedName>
        <fullName evidence="1">Uncharacterized protein</fullName>
    </submittedName>
</protein>
<reference evidence="1 2" key="1">
    <citation type="submission" date="2019-05" db="EMBL/GenBank/DDBJ databases">
        <title>Another draft genome of Portunus trituberculatus and its Hox gene families provides insights of decapod evolution.</title>
        <authorList>
            <person name="Jeong J.-H."/>
            <person name="Song I."/>
            <person name="Kim S."/>
            <person name="Choi T."/>
            <person name="Kim D."/>
            <person name="Ryu S."/>
            <person name="Kim W."/>
        </authorList>
    </citation>
    <scope>NUCLEOTIDE SEQUENCE [LARGE SCALE GENOMIC DNA]</scope>
    <source>
        <tissue evidence="1">Muscle</tissue>
    </source>
</reference>
<comment type="caution">
    <text evidence="1">The sequence shown here is derived from an EMBL/GenBank/DDBJ whole genome shotgun (WGS) entry which is preliminary data.</text>
</comment>
<evidence type="ECO:0000313" key="2">
    <source>
        <dbReference type="Proteomes" id="UP000324222"/>
    </source>
</evidence>
<name>A0A5B7K447_PORTR</name>
<sequence length="30" mass="3358">MSSCPSISINSTRSLSIFSISFTILYVHCY</sequence>